<accession>A0A1G8ZL12</accession>
<feature type="transmembrane region" description="Helical" evidence="1">
    <location>
        <begin position="264"/>
        <end position="292"/>
    </location>
</feature>
<feature type="transmembrane region" description="Helical" evidence="1">
    <location>
        <begin position="79"/>
        <end position="97"/>
    </location>
</feature>
<gene>
    <name evidence="2" type="ORF">SAMN05421823_10221</name>
</gene>
<evidence type="ECO:0000256" key="1">
    <source>
        <dbReference type="SAM" id="Phobius"/>
    </source>
</evidence>
<feature type="transmembrane region" description="Helical" evidence="1">
    <location>
        <begin position="42"/>
        <end position="58"/>
    </location>
</feature>
<dbReference type="AlphaFoldDB" id="A0A1G8ZL12"/>
<keyword evidence="1" id="KW-0472">Membrane</keyword>
<feature type="transmembrane region" description="Helical" evidence="1">
    <location>
        <begin position="167"/>
        <end position="187"/>
    </location>
</feature>
<feature type="transmembrane region" description="Helical" evidence="1">
    <location>
        <begin position="239"/>
        <end position="257"/>
    </location>
</feature>
<proteinExistence type="predicted"/>
<reference evidence="2 3" key="1">
    <citation type="submission" date="2016-10" db="EMBL/GenBank/DDBJ databases">
        <authorList>
            <person name="de Groot N.N."/>
        </authorList>
    </citation>
    <scope>NUCLEOTIDE SEQUENCE [LARGE SCALE GENOMIC DNA]</scope>
    <source>
        <strain evidence="2 3">DSM 25186</strain>
    </source>
</reference>
<dbReference type="Proteomes" id="UP000198510">
    <property type="component" value="Unassembled WGS sequence"/>
</dbReference>
<dbReference type="EMBL" id="FNFO01000002">
    <property type="protein sequence ID" value="SDK15799.1"/>
    <property type="molecule type" value="Genomic_DNA"/>
</dbReference>
<sequence length="619" mass="68360">MAGVAVMHRLLPTQVRLFSRLFTGQMVGLMLLTLPYALVQTRGITVMLLLMPLLVLALRQGRWRRGREVTALPWGKVMLYLLGTASVFFLWQSLFLFDFARGIYRLLDADNTVYDNLVYGLNATGQENYHGLANRLEPALQGTSFYHWFEVWMAAGIVRLWDVPASLATNLFVLSGIQAVAFTGLLAMGQVLTPLKGPALGLIAFGLLWLSGAFFSFYAYHPFLDTMRHVTDLNPMWSIGLKVGPHYLFALLAWLAWHHRQPRLTVLALLGGAIVSALMLPALLGGLVLVWWQAGRPRWLLADLLLTIGGLAIFYGLTATSVPAVAAVHELGGPAGLSFAALAVRRLKDAVLFLGWLPFRMVLGYALWLVVLWKGILHNTRREAASGQWLLAVSLAGGIAAFLWADNPSAGQLLLHPVCVFLNLNLSGVVWQQLASAPRPAIARLQRVGISVLLLYGGCRAAERQQEIFQAGDTYGAAYRQWVEQLPAEEAAHPVGVYLPGRQELDDRMFQNAGLVATSRVITYAPVIEGLIPVMPRPGAGSERYASMFARTHQSNLFARFCAGRATSDCLIEFLRHYRINVVIIGEGGEGGQVLTPYIQDEKRDARSGERFIRLNPWP</sequence>
<keyword evidence="3" id="KW-1185">Reference proteome</keyword>
<keyword evidence="1" id="KW-1133">Transmembrane helix</keyword>
<evidence type="ECO:0000313" key="3">
    <source>
        <dbReference type="Proteomes" id="UP000198510"/>
    </source>
</evidence>
<feature type="transmembrane region" description="Helical" evidence="1">
    <location>
        <begin position="199"/>
        <end position="219"/>
    </location>
</feature>
<feature type="transmembrane region" description="Helical" evidence="1">
    <location>
        <begin position="385"/>
        <end position="405"/>
    </location>
</feature>
<evidence type="ECO:0000313" key="2">
    <source>
        <dbReference type="EMBL" id="SDK15799.1"/>
    </source>
</evidence>
<organism evidence="2 3">
    <name type="scientific">Catalinimonas alkaloidigena</name>
    <dbReference type="NCBI Taxonomy" id="1075417"/>
    <lineage>
        <taxon>Bacteria</taxon>
        <taxon>Pseudomonadati</taxon>
        <taxon>Bacteroidota</taxon>
        <taxon>Cytophagia</taxon>
        <taxon>Cytophagales</taxon>
        <taxon>Catalimonadaceae</taxon>
        <taxon>Catalinimonas</taxon>
    </lineage>
</organism>
<keyword evidence="1" id="KW-0812">Transmembrane</keyword>
<name>A0A1G8ZL12_9BACT</name>
<protein>
    <submittedName>
        <fullName evidence="2">Uncharacterized protein</fullName>
    </submittedName>
</protein>
<feature type="transmembrane region" description="Helical" evidence="1">
    <location>
        <begin position="350"/>
        <end position="373"/>
    </location>
</feature>
<feature type="transmembrane region" description="Helical" evidence="1">
    <location>
        <begin position="298"/>
        <end position="317"/>
    </location>
</feature>